<organism evidence="2 3">
    <name type="scientific">Pseudomonas yamanorum</name>
    <dbReference type="NCBI Taxonomy" id="515393"/>
    <lineage>
        <taxon>Bacteria</taxon>
        <taxon>Pseudomonadati</taxon>
        <taxon>Pseudomonadota</taxon>
        <taxon>Gammaproteobacteria</taxon>
        <taxon>Pseudomonadales</taxon>
        <taxon>Pseudomonadaceae</taxon>
        <taxon>Pseudomonas</taxon>
    </lineage>
</organism>
<reference evidence="1 4" key="2">
    <citation type="journal article" date="2023" name="Microbiol. Resour. Announc.">
        <title>Whole-genome sequence of Pseudomonas yamanorum OLsAu1 isolated from the edible ectomycorrhizal mushroom Lactarius sp. section Deliciosi.</title>
        <authorList>
            <person name="Ramirez-Mendoza R."/>
            <person name="Angeles-Argaiz R.E."/>
            <person name="Hernandez-Oaxaca D."/>
            <person name="Aguirre-Beltran L."/>
            <person name="Almaraz-Suarez J."/>
            <person name="Perez-Moreno J."/>
        </authorList>
    </citation>
    <scope>NUCLEOTIDE SEQUENCE [LARGE SCALE GENOMIC DNA]</scope>
    <source>
        <strain evidence="1 4">OLsAu1</strain>
    </source>
</reference>
<dbReference type="InterPro" id="IPR027023">
    <property type="entry name" value="Put_LipoPS_kinase_InaA"/>
</dbReference>
<evidence type="ECO:0000313" key="4">
    <source>
        <dbReference type="Proteomes" id="UP001224477"/>
    </source>
</evidence>
<comment type="caution">
    <text evidence="2">The sequence shown here is derived from an EMBL/GenBank/DDBJ whole genome shotgun (WGS) entry which is preliminary data.</text>
</comment>
<sequence>MAVECLPGSEVAPEERFDYFWRQQGEWVEEPNRRRGGESGVQRVTGTNGRLLYSKRQTGHIYRSWLHPFGRPTVLRERDALKGLRLLDVRVPELVFCEARRDPEHQWKALLVTASLDGFDEIENWYAAGGREQYGELVHERLLKELAGTLARMHKGRWQHGCLYIKHIFVRVTGEGDAAKVEVALLDFEKCRQRLTALRAARHDMLQLRRHSSWNATDWQKLSYFYETAFGSAIKGLT</sequence>
<dbReference type="GO" id="GO:0016301">
    <property type="term" value="F:kinase activity"/>
    <property type="evidence" value="ECO:0007669"/>
    <property type="project" value="UniProtKB-KW"/>
</dbReference>
<accession>A0A143GDC0</accession>
<dbReference type="Pfam" id="PF06293">
    <property type="entry name" value="Kdo"/>
    <property type="match status" value="1"/>
</dbReference>
<dbReference type="PIRSF" id="PIRSF026326">
    <property type="entry name" value="InaA"/>
    <property type="match status" value="1"/>
</dbReference>
<dbReference type="EMBL" id="JACAQR010000033">
    <property type="protein sequence ID" value="NWD44836.1"/>
    <property type="molecule type" value="Genomic_DNA"/>
</dbReference>
<proteinExistence type="predicted"/>
<dbReference type="Proteomes" id="UP001224477">
    <property type="component" value="Unassembled WGS sequence"/>
</dbReference>
<evidence type="ECO:0000313" key="3">
    <source>
        <dbReference type="Proteomes" id="UP000546584"/>
    </source>
</evidence>
<dbReference type="OrthoDB" id="5405319at2"/>
<keyword evidence="1" id="KW-0418">Kinase</keyword>
<name>A0A143GDC0_9PSED</name>
<dbReference type="EMBL" id="JAVGXC010000035">
    <property type="protein sequence ID" value="MDR0192304.1"/>
    <property type="molecule type" value="Genomic_DNA"/>
</dbReference>
<evidence type="ECO:0000313" key="2">
    <source>
        <dbReference type="EMBL" id="NWD44836.1"/>
    </source>
</evidence>
<dbReference type="SUPFAM" id="SSF56112">
    <property type="entry name" value="Protein kinase-like (PK-like)"/>
    <property type="match status" value="1"/>
</dbReference>
<accession>A0A1H2HYE7</accession>
<dbReference type="AlphaFoldDB" id="A0A143GDC0"/>
<protein>
    <submittedName>
        <fullName evidence="2">InaA protein</fullName>
    </submittedName>
    <submittedName>
        <fullName evidence="1">Lipopolysaccharide kinase InaA family protein</fullName>
    </submittedName>
</protein>
<evidence type="ECO:0000313" key="1">
    <source>
        <dbReference type="EMBL" id="MDR0192304.1"/>
    </source>
</evidence>
<dbReference type="GeneID" id="93515147"/>
<dbReference type="Proteomes" id="UP000546584">
    <property type="component" value="Unassembled WGS sequence"/>
</dbReference>
<gene>
    <name evidence="2" type="ORF">HX826_23440</name>
    <name evidence="1" type="ORF">RCO22_25480</name>
</gene>
<dbReference type="RefSeq" id="WP_023659223.1">
    <property type="nucleotide sequence ID" value="NZ_CP012400.2"/>
</dbReference>
<keyword evidence="4" id="KW-1185">Reference proteome</keyword>
<dbReference type="InterPro" id="IPR011009">
    <property type="entry name" value="Kinase-like_dom_sf"/>
</dbReference>
<dbReference type="KEGG" id="pym:AK972_1046"/>
<reference evidence="2 3" key="1">
    <citation type="submission" date="2020-04" db="EMBL/GenBank/DDBJ databases">
        <title>Molecular characterization of pseudomonads from Agaricus bisporus reveal novel blotch 2 pathogens in Western Europe.</title>
        <authorList>
            <person name="Taparia T."/>
            <person name="Krijger M."/>
            <person name="Haynes E."/>
            <person name="Elpinstone J.G."/>
            <person name="Noble R."/>
            <person name="Van Der Wolf J."/>
        </authorList>
    </citation>
    <scope>NUCLEOTIDE SEQUENCE [LARGE SCALE GENOMIC DNA]</scope>
    <source>
        <strain evidence="2 3">IPO3753</strain>
    </source>
</reference>
<keyword evidence="1" id="KW-0808">Transferase</keyword>